<evidence type="ECO:0000256" key="6">
    <source>
        <dbReference type="ARBA" id="ARBA00023288"/>
    </source>
</evidence>
<keyword evidence="5" id="KW-0564">Palmitate</keyword>
<evidence type="ECO:0000256" key="7">
    <source>
        <dbReference type="SAM" id="SignalP"/>
    </source>
</evidence>
<comment type="similarity">
    <text evidence="2">Belongs to the NlpA lipoprotein family.</text>
</comment>
<protein>
    <submittedName>
        <fullName evidence="9">MetQ/NlpA family ABC transporter substrate-binding protein</fullName>
    </submittedName>
</protein>
<dbReference type="Pfam" id="PF03180">
    <property type="entry name" value="Lipoprotein_9"/>
    <property type="match status" value="1"/>
</dbReference>
<reference evidence="9" key="4">
    <citation type="journal article" date="2013" name="J. Bacteriol.">
        <title>Synthetic effect between envelope stress and lack of outer membrane vesicle production in Escherichia coli.</title>
        <authorList>
            <person name="Schwechheimer C."/>
            <person name="Kuehn M.J."/>
        </authorList>
    </citation>
    <scope>NUCLEOTIDE SEQUENCE</scope>
</reference>
<sequence>MNAQTRSSRTAVSGHKPAAARRRFTALAATLGAALALGAFAPAAHAVDPQKKELVFGATAGPYADQVKYGIKPILEKQGYKVKLVEFNDYIQPNFALAQGSLDANVFQHEVYLRKFSTENKLDLVEVLKVPTAPIAVYSRKHRSTGEVKEGTTVAIPNDPANAARALVVLDRKLGWIRLREGYDPIRASEKDIAQNLKGIKLVPLEAAQLPRSLDDIDFSFINGNFALASGLKLTEALVLEDTTPTYQNVVAVRTADKDREYVKDIAAAWQSKEFLAVTNQRFAGFVKPEWQVALEGKTASVK</sequence>
<keyword evidence="4" id="KW-0472">Membrane</keyword>
<dbReference type="OrthoDB" id="9812878at2"/>
<evidence type="ECO:0000313" key="8">
    <source>
        <dbReference type="Proteomes" id="UP000675920"/>
    </source>
</evidence>
<evidence type="ECO:0000313" key="9">
    <source>
        <dbReference type="RefSeq" id="WP_051378408.1"/>
    </source>
</evidence>
<dbReference type="PANTHER" id="PTHR30429:SF0">
    <property type="entry name" value="METHIONINE-BINDING LIPOPROTEIN METQ"/>
    <property type="match status" value="1"/>
</dbReference>
<dbReference type="GO" id="GO:0016020">
    <property type="term" value="C:membrane"/>
    <property type="evidence" value="ECO:0007669"/>
    <property type="project" value="UniProtKB-SubCell"/>
</dbReference>
<reference evidence="9" key="6">
    <citation type="submission" date="2025-08" db="UniProtKB">
        <authorList>
            <consortium name="RefSeq"/>
        </authorList>
    </citation>
    <scope>IDENTIFICATION</scope>
</reference>
<keyword evidence="6" id="KW-0449">Lipoprotein</keyword>
<feature type="signal peptide" evidence="7">
    <location>
        <begin position="1"/>
        <end position="46"/>
    </location>
</feature>
<keyword evidence="3 7" id="KW-0732">Signal</keyword>
<reference evidence="9" key="3">
    <citation type="journal article" date="2003" name="Arch. Microbiol.">
        <title>A transporter of Escherichia coli specific for L- and D-methionine is the prototype for a new family within the ABC superfamily.</title>
        <authorList>
            <person name="Zhang Z."/>
            <person name="Feige J.N."/>
            <person name="Chang A.B."/>
            <person name="Anderson I.J."/>
            <person name="Brodianski V.M."/>
            <person name="Vitreschak A.G."/>
            <person name="Gelfand M.S."/>
            <person name="Saier M.H. Jr."/>
        </authorList>
    </citation>
    <scope>NUCLEOTIDE SEQUENCE</scope>
</reference>
<evidence type="ECO:0000256" key="3">
    <source>
        <dbReference type="ARBA" id="ARBA00022729"/>
    </source>
</evidence>
<dbReference type="AlphaFoldDB" id="A0A8B6X9Q4"/>
<dbReference type="SUPFAM" id="SSF53850">
    <property type="entry name" value="Periplasmic binding protein-like II"/>
    <property type="match status" value="1"/>
</dbReference>
<organism evidence="8 9">
    <name type="scientific">Derxia gummosa DSM 723</name>
    <dbReference type="NCBI Taxonomy" id="1121388"/>
    <lineage>
        <taxon>Bacteria</taxon>
        <taxon>Pseudomonadati</taxon>
        <taxon>Pseudomonadota</taxon>
        <taxon>Betaproteobacteria</taxon>
        <taxon>Burkholderiales</taxon>
        <taxon>Alcaligenaceae</taxon>
        <taxon>Derxia</taxon>
    </lineage>
</organism>
<reference evidence="9" key="5">
    <citation type="journal article" date="2018" name="Proc. Natl. Acad. Sci. U.S.A.">
        <title>Noncanonical role for the binding protein in substrate uptake by the MetNI methionine ATP Binding Cassette (ABC) transporter.</title>
        <authorList>
            <person name="Nguyen P.T."/>
            <person name="Lai J.Y."/>
            <person name="Lee A.T."/>
            <person name="Kaiser J.T."/>
            <person name="Rees D.C."/>
        </authorList>
    </citation>
    <scope>NUCLEOTIDE SEQUENCE</scope>
</reference>
<evidence type="ECO:0000256" key="4">
    <source>
        <dbReference type="ARBA" id="ARBA00023136"/>
    </source>
</evidence>
<evidence type="ECO:0000256" key="2">
    <source>
        <dbReference type="ARBA" id="ARBA00008973"/>
    </source>
</evidence>
<evidence type="ECO:0000256" key="5">
    <source>
        <dbReference type="ARBA" id="ARBA00023139"/>
    </source>
</evidence>
<dbReference type="Proteomes" id="UP000675920">
    <property type="component" value="Unplaced"/>
</dbReference>
<dbReference type="RefSeq" id="WP_051378408.1">
    <property type="nucleotide sequence ID" value="NZ_AXWS01000008.1"/>
</dbReference>
<dbReference type="PROSITE" id="PS51318">
    <property type="entry name" value="TAT"/>
    <property type="match status" value="1"/>
</dbReference>
<keyword evidence="8" id="KW-1185">Reference proteome</keyword>
<dbReference type="Gene3D" id="3.40.190.10">
    <property type="entry name" value="Periplasmic binding protein-like II"/>
    <property type="match status" value="2"/>
</dbReference>
<evidence type="ECO:0000256" key="1">
    <source>
        <dbReference type="ARBA" id="ARBA00004635"/>
    </source>
</evidence>
<proteinExistence type="inferred from homology"/>
<dbReference type="InterPro" id="IPR006311">
    <property type="entry name" value="TAT_signal"/>
</dbReference>
<accession>A0A8B6X9Q4</accession>
<feature type="chain" id="PRO_5034273524" evidence="7">
    <location>
        <begin position="47"/>
        <end position="303"/>
    </location>
</feature>
<name>A0A8B6X9Q4_9BURK</name>
<dbReference type="PANTHER" id="PTHR30429">
    <property type="entry name" value="D-METHIONINE-BINDING LIPOPROTEIN METQ"/>
    <property type="match status" value="1"/>
</dbReference>
<reference evidence="9" key="2">
    <citation type="journal article" date="2002" name="J. Bacteriol.">
        <title>The metD D-methionine transporter locus of Escherichia coli is an ABC transporter gene cluster.</title>
        <authorList>
            <person name="Gal J."/>
            <person name="Szvetnik A."/>
            <person name="Schnell R."/>
            <person name="Kalman M."/>
        </authorList>
    </citation>
    <scope>NUCLEOTIDE SEQUENCE</scope>
</reference>
<comment type="subcellular location">
    <subcellularLocation>
        <location evidence="1">Membrane</location>
        <topology evidence="1">Lipid-anchor</topology>
    </subcellularLocation>
</comment>
<dbReference type="PIRSF" id="PIRSF002854">
    <property type="entry name" value="MetQ"/>
    <property type="match status" value="1"/>
</dbReference>
<dbReference type="InterPro" id="IPR004872">
    <property type="entry name" value="Lipoprotein_NlpA"/>
</dbReference>
<reference evidence="9" key="1">
    <citation type="journal article" date="1986" name="J. Biol. Chem.">
        <title>Lipoprotein-28, a cytoplasmic membrane lipoprotein from Escherichia coli. Cloning, DNA sequence, and expression of its gene.</title>
        <authorList>
            <person name="Yu F."/>
            <person name="Inouye S."/>
            <person name="Inouye M."/>
        </authorList>
    </citation>
    <scope>NUCLEOTIDE SEQUENCE</scope>
</reference>